<comment type="caution">
    <text evidence="2">The sequence shown here is derived from an EMBL/GenBank/DDBJ whole genome shotgun (WGS) entry which is preliminary data.</text>
</comment>
<organism evidence="2 3">
    <name type="scientific">Autumnicola edwardsiae</name>
    <dbReference type="NCBI Taxonomy" id="3075594"/>
    <lineage>
        <taxon>Bacteria</taxon>
        <taxon>Pseudomonadati</taxon>
        <taxon>Bacteroidota</taxon>
        <taxon>Flavobacteriia</taxon>
        <taxon>Flavobacteriales</taxon>
        <taxon>Flavobacteriaceae</taxon>
        <taxon>Autumnicola</taxon>
    </lineage>
</organism>
<dbReference type="Proteomes" id="UP001248819">
    <property type="component" value="Unassembled WGS sequence"/>
</dbReference>
<dbReference type="Pfam" id="PF12728">
    <property type="entry name" value="HTH_17"/>
    <property type="match status" value="1"/>
</dbReference>
<dbReference type="InterPro" id="IPR009061">
    <property type="entry name" value="DNA-bd_dom_put_sf"/>
</dbReference>
<dbReference type="SUPFAM" id="SSF46955">
    <property type="entry name" value="Putative DNA-binding domain"/>
    <property type="match status" value="1"/>
</dbReference>
<protein>
    <submittedName>
        <fullName evidence="2">Helix-turn-helix domain-containing protein</fullName>
    </submittedName>
</protein>
<keyword evidence="3" id="KW-1185">Reference proteome</keyword>
<evidence type="ECO:0000313" key="2">
    <source>
        <dbReference type="EMBL" id="MDT0649754.1"/>
    </source>
</evidence>
<gene>
    <name evidence="2" type="ORF">RM529_06345</name>
</gene>
<dbReference type="InterPro" id="IPR010093">
    <property type="entry name" value="SinI_DNA-bd"/>
</dbReference>
<dbReference type="InterPro" id="IPR041657">
    <property type="entry name" value="HTH_17"/>
</dbReference>
<accession>A0ABU3CTR5</accession>
<name>A0ABU3CTR5_9FLAO</name>
<evidence type="ECO:0000259" key="1">
    <source>
        <dbReference type="Pfam" id="PF12728"/>
    </source>
</evidence>
<sequence length="90" mass="10508">MQQVQIIQDPENFTQDLVDQLKTSLLTALQKEFQPKEPEEYLSRAEVAKMLKIDLSTLFKWTKAGKLKKHALGNRVYYKRSEVEQAIVEL</sequence>
<dbReference type="NCBIfam" id="TIGR01764">
    <property type="entry name" value="excise"/>
    <property type="match status" value="1"/>
</dbReference>
<dbReference type="RefSeq" id="WP_311483911.1">
    <property type="nucleotide sequence ID" value="NZ_JAVRHP010000022.1"/>
</dbReference>
<proteinExistence type="predicted"/>
<evidence type="ECO:0000313" key="3">
    <source>
        <dbReference type="Proteomes" id="UP001248819"/>
    </source>
</evidence>
<feature type="domain" description="Helix-turn-helix" evidence="1">
    <location>
        <begin position="41"/>
        <end position="85"/>
    </location>
</feature>
<reference evidence="2 3" key="1">
    <citation type="submission" date="2023-09" db="EMBL/GenBank/DDBJ databases">
        <authorList>
            <person name="Rey-Velasco X."/>
        </authorList>
    </citation>
    <scope>NUCLEOTIDE SEQUENCE [LARGE SCALE GENOMIC DNA]</scope>
    <source>
        <strain evidence="2 3">F297</strain>
    </source>
</reference>
<dbReference type="EMBL" id="JAVRHP010000022">
    <property type="protein sequence ID" value="MDT0649754.1"/>
    <property type="molecule type" value="Genomic_DNA"/>
</dbReference>